<dbReference type="GO" id="GO:0009297">
    <property type="term" value="P:pilus assembly"/>
    <property type="evidence" value="ECO:0007669"/>
    <property type="project" value="InterPro"/>
</dbReference>
<dbReference type="Gene3D" id="2.60.40.3110">
    <property type="match status" value="1"/>
</dbReference>
<keyword evidence="1" id="KW-0732">Signal</keyword>
<dbReference type="Pfam" id="PF00577">
    <property type="entry name" value="Usher"/>
    <property type="match status" value="1"/>
</dbReference>
<feature type="signal peptide" evidence="1">
    <location>
        <begin position="1"/>
        <end position="24"/>
    </location>
</feature>
<accession>A0AB35XFC0</accession>
<dbReference type="EMBL" id="JAZKKV010000001">
    <property type="protein sequence ID" value="MEE9655407.1"/>
    <property type="molecule type" value="Genomic_DNA"/>
</dbReference>
<keyword evidence="3" id="KW-1185">Reference proteome</keyword>
<dbReference type="InterPro" id="IPR000015">
    <property type="entry name" value="Fimb_usher"/>
</dbReference>
<dbReference type="GO" id="GO:0015473">
    <property type="term" value="F:fimbrial usher porin activity"/>
    <property type="evidence" value="ECO:0007669"/>
    <property type="project" value="InterPro"/>
</dbReference>
<feature type="chain" id="PRO_5044339370" evidence="1">
    <location>
        <begin position="25"/>
        <end position="756"/>
    </location>
</feature>
<gene>
    <name evidence="2" type="ORF">V4836_14840</name>
</gene>
<dbReference type="PANTHER" id="PTHR30451:SF5">
    <property type="entry name" value="SLR0019 PROTEIN"/>
    <property type="match status" value="1"/>
</dbReference>
<name>A0AB35XFC0_9ENTR</name>
<organism evidence="2 3">
    <name type="scientific">Kluyvera ascorbata</name>
    <dbReference type="NCBI Taxonomy" id="51288"/>
    <lineage>
        <taxon>Bacteria</taxon>
        <taxon>Pseudomonadati</taxon>
        <taxon>Pseudomonadota</taxon>
        <taxon>Gammaproteobacteria</taxon>
        <taxon>Enterobacterales</taxon>
        <taxon>Enterobacteriaceae</taxon>
        <taxon>Kluyvera</taxon>
    </lineage>
</organism>
<proteinExistence type="predicted"/>
<dbReference type="PANTHER" id="PTHR30451">
    <property type="entry name" value="OUTER MEMBRANE USHER PROTEIN"/>
    <property type="match status" value="1"/>
</dbReference>
<dbReference type="GO" id="GO:0009279">
    <property type="term" value="C:cell outer membrane"/>
    <property type="evidence" value="ECO:0007669"/>
    <property type="project" value="TreeGrafter"/>
</dbReference>
<dbReference type="RefSeq" id="WP_331388477.1">
    <property type="nucleotide sequence ID" value="NZ_JAZKKV010000001.1"/>
</dbReference>
<dbReference type="AlphaFoldDB" id="A0AB35XFC0"/>
<protein>
    <submittedName>
        <fullName evidence="2">Fimbria/pilus outer membrane usher protein</fullName>
    </submittedName>
</protein>
<sequence length="756" mass="83029">MNILKPVSSACILLLWLIAMPLHAEPPAESTQYLSITVNRYLYDGLWPIRVDNGALWMSAEDAVRLGISAPKANASWINLSTAKHIQVNYDSLQQQLALTLPESELTHVQHLDAQPNHARDALPQAEEMGNLTLDYLLYSSETATLKQTSLQSQLQTSGWLPGQLSNSTNSRFQRGDNAEAVTHTRLMTTWQYDFPTWLASIAIGDSVTTGVSWSRQVRFGGLHLARNFQLDPQLNTAPRTAFSDSVALPSTVDLYIDGLQQSHQQVTPGNYILNTLPTFSGSGQAQVVITDINGQRREVTLDLYGAPNMLAQGISSSSLDIGWLRQRYAERSNDYAASPMLDAGWRYGINNSLTLSAHTEQHRDVHNLGASGDWLLSPLAGIVSSHLAGSQSPQGEGVKWGFGYQWNGQGLGLAASTSRSSEQWTDIARLSGSLPVRRTDNIWLSQTLSGWGTLGAGWVRQDSARYLNASWSKSFNNRVSTTFAFTHALSSGDKTIQLMLSVPLGRKDTVSLQMSNQSTRADYRHQPDYQSGGWSWQVSQNNASPRQQHADLGYLSQYGEWHVGMDRDNQSNNRYLSGEGSFILLDSHPYALRYNRQGIALITTDGISGVPIAVENRPAGKTDDNGFLLLTDLPRYQKSKISLDPLDLPPEVVTPLTEMRATPGQSEAVKVDFQVHRSSLVSAQVVDQQHRPLPVGSLVTFGDNQSIVGRDGFIWLESPPMPGALQIQTPSGRCEVALPAAEGRTTINLGTLLCH</sequence>
<dbReference type="Proteomes" id="UP001331691">
    <property type="component" value="Unassembled WGS sequence"/>
</dbReference>
<evidence type="ECO:0000256" key="1">
    <source>
        <dbReference type="SAM" id="SignalP"/>
    </source>
</evidence>
<dbReference type="Gene3D" id="2.60.40.2610">
    <property type="entry name" value="Outer membrane usher protein FimD, plug domain"/>
    <property type="match status" value="1"/>
</dbReference>
<dbReference type="Gene3D" id="2.60.40.2070">
    <property type="match status" value="1"/>
</dbReference>
<reference evidence="2 3" key="1">
    <citation type="submission" date="2023-10" db="EMBL/GenBank/DDBJ databases">
        <title>Wastewater isolates of ESBL- and carbapenemase-producing Gram-negative bacteria from New Zealand.</title>
        <authorList>
            <person name="Straub C."/>
            <person name="Weaver L."/>
            <person name="Cornelius A."/>
            <person name="Mcgill E."/>
            <person name="Dyet K."/>
            <person name="White L."/>
            <person name="Pattis I."/>
        </authorList>
    </citation>
    <scope>NUCLEOTIDE SEQUENCE [LARGE SCALE GENOMIC DNA]</scope>
    <source>
        <strain evidence="2 3">ESBL09</strain>
    </source>
</reference>
<dbReference type="InterPro" id="IPR042186">
    <property type="entry name" value="FimD_plug_dom"/>
</dbReference>
<evidence type="ECO:0000313" key="2">
    <source>
        <dbReference type="EMBL" id="MEE9655407.1"/>
    </source>
</evidence>
<dbReference type="InterPro" id="IPR043142">
    <property type="entry name" value="PapC-like_C_sf"/>
</dbReference>
<evidence type="ECO:0000313" key="3">
    <source>
        <dbReference type="Proteomes" id="UP001331691"/>
    </source>
</evidence>
<comment type="caution">
    <text evidence="2">The sequence shown here is derived from an EMBL/GenBank/DDBJ whole genome shotgun (WGS) entry which is preliminary data.</text>
</comment>